<proteinExistence type="predicted"/>
<comment type="caution">
    <text evidence="1">The sequence shown here is derived from an EMBL/GenBank/DDBJ whole genome shotgun (WGS) entry which is preliminary data.</text>
</comment>
<keyword evidence="2" id="KW-1185">Reference proteome</keyword>
<reference evidence="1 2" key="1">
    <citation type="submission" date="2024-12" db="EMBL/GenBank/DDBJ databases">
        <title>Forecasting of Potato common scab and diversities of Pathogenic streptomyces spp. in china.</title>
        <authorList>
            <person name="Handique U."/>
            <person name="Wu J."/>
        </authorList>
    </citation>
    <scope>NUCLEOTIDE SEQUENCE [LARGE SCALE GENOMIC DNA]</scope>
    <source>
        <strain evidence="1 2">ZRIMU1530</strain>
    </source>
</reference>
<evidence type="ECO:0000313" key="2">
    <source>
        <dbReference type="Proteomes" id="UP001631957"/>
    </source>
</evidence>
<dbReference type="EMBL" id="JBJVNI010000007">
    <property type="protein sequence ID" value="MFM9610050.1"/>
    <property type="molecule type" value="Genomic_DNA"/>
</dbReference>
<dbReference type="Proteomes" id="UP001631957">
    <property type="component" value="Unassembled WGS sequence"/>
</dbReference>
<dbReference type="NCBIfam" id="TIGR04268">
    <property type="entry name" value="FxSxx-COOH"/>
    <property type="match status" value="1"/>
</dbReference>
<name>A0ABW9HSR9_9ACTN</name>
<protein>
    <submittedName>
        <fullName evidence="1">FxSxx-COOH cyclophane-containing RiPP peptide</fullName>
    </submittedName>
</protein>
<dbReference type="InterPro" id="IPR026334">
    <property type="entry name" value="FxSxx-COOH"/>
</dbReference>
<organism evidence="1 2">
    <name type="scientific">Streptomyces niveiscabiei</name>
    <dbReference type="NCBI Taxonomy" id="164115"/>
    <lineage>
        <taxon>Bacteria</taxon>
        <taxon>Bacillati</taxon>
        <taxon>Actinomycetota</taxon>
        <taxon>Actinomycetes</taxon>
        <taxon>Kitasatosporales</taxon>
        <taxon>Streptomycetaceae</taxon>
        <taxon>Streptomyces</taxon>
    </lineage>
</organism>
<gene>
    <name evidence="1" type="primary">fxsA</name>
    <name evidence="1" type="ORF">ACKI18_15215</name>
</gene>
<evidence type="ECO:0000313" key="1">
    <source>
        <dbReference type="EMBL" id="MFM9610050.1"/>
    </source>
</evidence>
<accession>A0ABW9HSR9</accession>
<sequence length="51" mass="5757">MNHDDLPDLLTLDLEELRNTDHPVLRELVADLVDRAARPTEMLWGGFASAL</sequence>
<dbReference type="RefSeq" id="WP_409121488.1">
    <property type="nucleotide sequence ID" value="NZ_JBJVNI010000007.1"/>
</dbReference>